<evidence type="ECO:0000259" key="2">
    <source>
        <dbReference type="SMART" id="SM00093"/>
    </source>
</evidence>
<comment type="caution">
    <text evidence="3">The sequence shown here is derived from an EMBL/GenBank/DDBJ whole genome shotgun (WGS) entry which is preliminary data.</text>
</comment>
<dbReference type="AlphaFoldDB" id="A0AAE3ES09"/>
<feature type="domain" description="Serpin" evidence="2">
    <location>
        <begin position="48"/>
        <end position="403"/>
    </location>
</feature>
<dbReference type="PANTHER" id="PTHR11461">
    <property type="entry name" value="SERINE PROTEASE INHIBITOR, SERPIN"/>
    <property type="match status" value="1"/>
</dbReference>
<evidence type="ECO:0000256" key="1">
    <source>
        <dbReference type="RuleBase" id="RU000411"/>
    </source>
</evidence>
<reference evidence="3" key="1">
    <citation type="submission" date="2023-02" db="EMBL/GenBank/DDBJ databases">
        <title>Genome of Flavobacteriaceae gen. nov. sp. strain F89.</title>
        <authorList>
            <person name="Wang Y."/>
        </authorList>
    </citation>
    <scope>NUCLEOTIDE SEQUENCE</scope>
    <source>
        <strain evidence="3">F89</strain>
    </source>
</reference>
<protein>
    <submittedName>
        <fullName evidence="3">Serpin family protein</fullName>
    </submittedName>
</protein>
<dbReference type="InterPro" id="IPR036186">
    <property type="entry name" value="Serpin_sf"/>
</dbReference>
<dbReference type="Proteomes" id="UP001200642">
    <property type="component" value="Unassembled WGS sequence"/>
</dbReference>
<dbReference type="InterPro" id="IPR000215">
    <property type="entry name" value="Serpin_fam"/>
</dbReference>
<dbReference type="Gene3D" id="2.30.39.10">
    <property type="entry name" value="Alpha-1-antitrypsin, domain 1"/>
    <property type="match status" value="1"/>
</dbReference>
<dbReference type="PROSITE" id="PS00284">
    <property type="entry name" value="SERPIN"/>
    <property type="match status" value="1"/>
</dbReference>
<name>A0AAE3ES09_9FLAO</name>
<evidence type="ECO:0000313" key="4">
    <source>
        <dbReference type="Proteomes" id="UP001200642"/>
    </source>
</evidence>
<accession>A0AAE3ES09</accession>
<dbReference type="Pfam" id="PF00079">
    <property type="entry name" value="Serpin"/>
    <property type="match status" value="1"/>
</dbReference>
<comment type="similarity">
    <text evidence="1">Belongs to the serpin family.</text>
</comment>
<dbReference type="Gene3D" id="3.30.497.10">
    <property type="entry name" value="Antithrombin, subunit I, domain 2"/>
    <property type="match status" value="1"/>
</dbReference>
<dbReference type="GO" id="GO:0004867">
    <property type="term" value="F:serine-type endopeptidase inhibitor activity"/>
    <property type="evidence" value="ECO:0007669"/>
    <property type="project" value="InterPro"/>
</dbReference>
<evidence type="ECO:0000313" key="3">
    <source>
        <dbReference type="EMBL" id="MCG2460167.1"/>
    </source>
</evidence>
<dbReference type="InterPro" id="IPR042178">
    <property type="entry name" value="Serpin_sf_1"/>
</dbReference>
<dbReference type="CDD" id="cd19588">
    <property type="entry name" value="serpin_miropin-like"/>
    <property type="match status" value="1"/>
</dbReference>
<keyword evidence="4" id="KW-1185">Reference proteome</keyword>
<organism evidence="3 4">
    <name type="scientific">Cerina litoralis</name>
    <dbReference type="NCBI Taxonomy" id="2874477"/>
    <lineage>
        <taxon>Bacteria</taxon>
        <taxon>Pseudomonadati</taxon>
        <taxon>Bacteroidota</taxon>
        <taxon>Flavobacteriia</taxon>
        <taxon>Flavobacteriales</taxon>
        <taxon>Flavobacteriaceae</taxon>
        <taxon>Cerina</taxon>
    </lineage>
</organism>
<gene>
    <name evidence="3" type="ORF">K8352_05365</name>
</gene>
<dbReference type="SMART" id="SM00093">
    <property type="entry name" value="SERPIN"/>
    <property type="match status" value="1"/>
</dbReference>
<dbReference type="RefSeq" id="WP_317901310.1">
    <property type="nucleotide sequence ID" value="NZ_JAIRBC010000006.1"/>
</dbReference>
<dbReference type="InterPro" id="IPR023796">
    <property type="entry name" value="Serpin_dom"/>
</dbReference>
<dbReference type="EMBL" id="JAIRBC010000006">
    <property type="protein sequence ID" value="MCG2460167.1"/>
    <property type="molecule type" value="Genomic_DNA"/>
</dbReference>
<dbReference type="SUPFAM" id="SSF56574">
    <property type="entry name" value="Serpins"/>
    <property type="match status" value="1"/>
</dbReference>
<dbReference type="PANTHER" id="PTHR11461:SF211">
    <property type="entry name" value="GH10112P-RELATED"/>
    <property type="match status" value="1"/>
</dbReference>
<sequence length="407" mass="45080">MRFTFFVVVFATLLLLQGCEKETQEPLPSFESVAKSKQIVSANNEFAFSLFKKIAANEEKTNFMISPVSASLALGMVYNGAAGETRQAFDNTLHYGDATLEETNAVNQNIIDNLTYSGSGSTFKIANSIWVENTFPVKDSFTALNEKFYNAKVANMDFGDPQTLNTINNWASDNTNGKIPTILNNIDSNSILFAINALYFNSEWKYRFDADRTKDLPFHGDDGLPKSVAMMTMEQNLSYYFNDTFSSVVLPYKNDKYAMTLLLPHVDKSITDVVNIIDGDQWSQLQANFTSGNLTVTIPKFTFSYKKKLNDILKDLGLGIAFNPDLADFSELSDVPTYISLVLQKTYIDVNEKGTEAAAVTAVGMGVTSAGPGKPLVFDRPFLFAITEKETGSICFIGKVGMPEYDK</sequence>
<dbReference type="PROSITE" id="PS51257">
    <property type="entry name" value="PROKAR_LIPOPROTEIN"/>
    <property type="match status" value="1"/>
</dbReference>
<proteinExistence type="inferred from homology"/>
<dbReference type="InterPro" id="IPR023795">
    <property type="entry name" value="Serpin_CS"/>
</dbReference>
<dbReference type="InterPro" id="IPR042185">
    <property type="entry name" value="Serpin_sf_2"/>
</dbReference>
<dbReference type="GO" id="GO:0005615">
    <property type="term" value="C:extracellular space"/>
    <property type="evidence" value="ECO:0007669"/>
    <property type="project" value="InterPro"/>
</dbReference>